<keyword evidence="8 13" id="KW-0472">Membrane</keyword>
<evidence type="ECO:0000256" key="12">
    <source>
        <dbReference type="ARBA" id="ARBA00023319"/>
    </source>
</evidence>
<evidence type="ECO:0000256" key="8">
    <source>
        <dbReference type="ARBA" id="ARBA00023136"/>
    </source>
</evidence>
<keyword evidence="12" id="KW-0393">Immunoglobulin domain</keyword>
<dbReference type="GO" id="GO:0019864">
    <property type="term" value="F:IgG binding"/>
    <property type="evidence" value="ECO:0007669"/>
    <property type="project" value="UniProtKB-KW"/>
</dbReference>
<keyword evidence="6" id="KW-0677">Repeat</keyword>
<evidence type="ECO:0000256" key="5">
    <source>
        <dbReference type="ARBA" id="ARBA00022729"/>
    </source>
</evidence>
<keyword evidence="7 13" id="KW-1133">Transmembrane helix</keyword>
<evidence type="ECO:0000259" key="15">
    <source>
        <dbReference type="PROSITE" id="PS50835"/>
    </source>
</evidence>
<evidence type="ECO:0000256" key="11">
    <source>
        <dbReference type="ARBA" id="ARBA00023180"/>
    </source>
</evidence>
<feature type="transmembrane region" description="Helical" evidence="13">
    <location>
        <begin position="211"/>
        <end position="232"/>
    </location>
</feature>
<evidence type="ECO:0000256" key="6">
    <source>
        <dbReference type="ARBA" id="ARBA00022737"/>
    </source>
</evidence>
<evidence type="ECO:0000256" key="2">
    <source>
        <dbReference type="ARBA" id="ARBA00022475"/>
    </source>
</evidence>
<feature type="signal peptide" evidence="14">
    <location>
        <begin position="1"/>
        <end position="37"/>
    </location>
</feature>
<dbReference type="PANTHER" id="PTHR11481">
    <property type="entry name" value="IMMUNOGLOBULIN FC RECEPTOR"/>
    <property type="match status" value="1"/>
</dbReference>
<keyword evidence="11" id="KW-0325">Glycoprotein</keyword>
<evidence type="ECO:0000256" key="3">
    <source>
        <dbReference type="ARBA" id="ARBA00022652"/>
    </source>
</evidence>
<dbReference type="InterPro" id="IPR050488">
    <property type="entry name" value="Ig_Fc_receptor"/>
</dbReference>
<dbReference type="CDD" id="cd05752">
    <property type="entry name" value="Ig1_FcgammaR_like"/>
    <property type="match status" value="1"/>
</dbReference>
<reference evidence="16 17" key="1">
    <citation type="journal article" date="2020" name="Nat. Commun.">
        <title>Donkey genomes provide new insights into domestication and selection for coat color.</title>
        <authorList>
            <person name="Wang"/>
            <person name="C."/>
            <person name="Li"/>
            <person name="H."/>
            <person name="Guo"/>
            <person name="Y."/>
            <person name="Huang"/>
            <person name="J."/>
            <person name="Sun"/>
            <person name="Y."/>
            <person name="Min"/>
            <person name="J."/>
            <person name="Wang"/>
            <person name="J."/>
            <person name="Fang"/>
            <person name="X."/>
            <person name="Zhao"/>
            <person name="Z."/>
            <person name="Wang"/>
            <person name="S."/>
            <person name="Zhang"/>
            <person name="Y."/>
            <person name="Liu"/>
            <person name="Q."/>
            <person name="Jiang"/>
            <person name="Q."/>
            <person name="Wang"/>
            <person name="X."/>
            <person name="Guo"/>
            <person name="Y."/>
            <person name="Yang"/>
            <person name="C."/>
            <person name="Wang"/>
            <person name="Y."/>
            <person name="Tian"/>
            <person name="F."/>
            <person name="Zhuang"/>
            <person name="G."/>
            <person name="Fan"/>
            <person name="Y."/>
            <person name="Gao"/>
            <person name="Q."/>
            <person name="Li"/>
            <person name="Y."/>
            <person name="Ju"/>
            <person name="Z."/>
            <person name="Li"/>
            <person name="J."/>
            <person name="Li"/>
            <person name="R."/>
            <person name="Hou"/>
            <person name="M."/>
            <person name="Yang"/>
            <person name="G."/>
            <person name="Liu"/>
            <person name="G."/>
            <person name="Liu"/>
            <person name="W."/>
            <person name="Guo"/>
            <person name="J."/>
            <person name="Pan"/>
            <person name="S."/>
            <person name="Fan"/>
            <person name="G."/>
            <person name="Zhang"/>
            <person name="W."/>
            <person name="Zhang"/>
            <person name="R."/>
            <person name="Yu"/>
            <person name="J."/>
            <person name="Zhang"/>
            <person name="X."/>
            <person name="Yin"/>
            <person name="Q."/>
            <person name="Ji"/>
            <person name="C."/>
            <person name="Jin"/>
            <person name="Y."/>
            <person name="Yue"/>
            <person name="G."/>
            <person name="Liu"/>
            <person name="M."/>
            <person name="Xu"/>
            <person name="J."/>
            <person name="Liu"/>
            <person name="S."/>
            <person name="Jordana"/>
            <person name="J."/>
            <person name="Noce"/>
            <person name="A."/>
            <person name="Amills"/>
            <person name="M."/>
            <person name="Wu"/>
            <person name="D.D."/>
            <person name="Li"/>
            <person name="S."/>
            <person name="Zhou"/>
            <person name="X. and Zhong"/>
            <person name="J."/>
        </authorList>
    </citation>
    <scope>NUCLEOTIDE SEQUENCE [LARGE SCALE GENOMIC DNA]</scope>
</reference>
<keyword evidence="4 13" id="KW-0812">Transmembrane</keyword>
<dbReference type="PROSITE" id="PS50835">
    <property type="entry name" value="IG_LIKE"/>
    <property type="match status" value="2"/>
</dbReference>
<dbReference type="InterPro" id="IPR003599">
    <property type="entry name" value="Ig_sub"/>
</dbReference>
<keyword evidence="2" id="KW-1003">Cell membrane</keyword>
<evidence type="ECO:0000256" key="7">
    <source>
        <dbReference type="ARBA" id="ARBA00022989"/>
    </source>
</evidence>
<dbReference type="FunFam" id="2.60.40.10:FF:000356">
    <property type="entry name" value="Low affinity immunoglobulin gamma Fc region receptor III-A"/>
    <property type="match status" value="1"/>
</dbReference>
<dbReference type="Proteomes" id="UP000694387">
    <property type="component" value="Chromosome 25"/>
</dbReference>
<proteinExistence type="predicted"/>
<dbReference type="FunFam" id="2.60.40.10:FF:000217">
    <property type="entry name" value="High affinity immunoglobulin gamma Fc receptor I"/>
    <property type="match status" value="1"/>
</dbReference>
<reference evidence="16" key="2">
    <citation type="submission" date="2025-08" db="UniProtKB">
        <authorList>
            <consortium name="Ensembl"/>
        </authorList>
    </citation>
    <scope>IDENTIFICATION</scope>
</reference>
<keyword evidence="9" id="KW-1015">Disulfide bond</keyword>
<keyword evidence="17" id="KW-1185">Reference proteome</keyword>
<feature type="domain" description="Ig-like" evidence="15">
    <location>
        <begin position="133"/>
        <end position="204"/>
    </location>
</feature>
<dbReference type="PANTHER" id="PTHR11481:SF97">
    <property type="entry name" value="LOW AFFINITY IMMUNOGLOBULIN GAMMA FC REGION RECEPTOR II-B-RELATED"/>
    <property type="match status" value="1"/>
</dbReference>
<sequence length="265" mass="29896">MTMEIPMVTNVHPGNLWLLQPLPVLLLLAGLPKAVVSLEPPWNNVLREDSVTLKCQGAHTPEDNPTQWFHNGSPIPTQVQPSYSFKAQENDSGDYRCQTGQTSLSDPVHLDVISWSVEEDWLLLQTPRLVFQEGEPIHLRCHSLQNRPLLSITFYQNGKSLTFFHNTSTSTFSILQANRNHSGKYHCSGTIERMQHSSQPVNITVQGPATVFFFLHWFQIAFCLVMGLLFAVDTGLYVSVQRDLPRSVGDGKNCNVRWSQSPENK</sequence>
<dbReference type="InterPro" id="IPR036179">
    <property type="entry name" value="Ig-like_dom_sf"/>
</dbReference>
<evidence type="ECO:0000256" key="14">
    <source>
        <dbReference type="SAM" id="SignalP"/>
    </source>
</evidence>
<reference evidence="16" key="3">
    <citation type="submission" date="2025-09" db="UniProtKB">
        <authorList>
            <consortium name="Ensembl"/>
        </authorList>
    </citation>
    <scope>IDENTIFICATION</scope>
</reference>
<dbReference type="GO" id="GO:0032760">
    <property type="term" value="P:positive regulation of tumor necrosis factor production"/>
    <property type="evidence" value="ECO:0007669"/>
    <property type="project" value="TreeGrafter"/>
</dbReference>
<dbReference type="InterPro" id="IPR013783">
    <property type="entry name" value="Ig-like_fold"/>
</dbReference>
<dbReference type="AlphaFoldDB" id="A0A9L0IQG5"/>
<keyword evidence="3" id="KW-0390">IgG-binding protein</keyword>
<evidence type="ECO:0000313" key="16">
    <source>
        <dbReference type="Ensembl" id="ENSEASP00005043211.1"/>
    </source>
</evidence>
<dbReference type="GO" id="GO:0001788">
    <property type="term" value="P:antibody-dependent cellular cytotoxicity"/>
    <property type="evidence" value="ECO:0007669"/>
    <property type="project" value="TreeGrafter"/>
</dbReference>
<evidence type="ECO:0000256" key="9">
    <source>
        <dbReference type="ARBA" id="ARBA00023157"/>
    </source>
</evidence>
<protein>
    <recommendedName>
        <fullName evidence="15">Ig-like domain-containing protein</fullName>
    </recommendedName>
</protein>
<evidence type="ECO:0000313" key="17">
    <source>
        <dbReference type="Proteomes" id="UP000694387"/>
    </source>
</evidence>
<dbReference type="SMART" id="SM00409">
    <property type="entry name" value="IG"/>
    <property type="match status" value="2"/>
</dbReference>
<organism evidence="16 17">
    <name type="scientific">Equus asinus</name>
    <name type="common">Donkey</name>
    <name type="synonym">Equus africanus asinus</name>
    <dbReference type="NCBI Taxonomy" id="9793"/>
    <lineage>
        <taxon>Eukaryota</taxon>
        <taxon>Metazoa</taxon>
        <taxon>Chordata</taxon>
        <taxon>Craniata</taxon>
        <taxon>Vertebrata</taxon>
        <taxon>Euteleostomi</taxon>
        <taxon>Mammalia</taxon>
        <taxon>Eutheria</taxon>
        <taxon>Laurasiatheria</taxon>
        <taxon>Perissodactyla</taxon>
        <taxon>Equidae</taxon>
        <taxon>Equus</taxon>
    </lineage>
</organism>
<evidence type="ECO:0000256" key="10">
    <source>
        <dbReference type="ARBA" id="ARBA00023170"/>
    </source>
</evidence>
<dbReference type="SMART" id="SM00408">
    <property type="entry name" value="IGc2"/>
    <property type="match status" value="2"/>
</dbReference>
<accession>A0A9L0IQG5</accession>
<name>A0A9L0IQG5_EQUAS</name>
<dbReference type="Ensembl" id="ENSEAST00005060207.1">
    <property type="protein sequence ID" value="ENSEASP00005043211.1"/>
    <property type="gene ID" value="ENSEASG00005013667.2"/>
</dbReference>
<evidence type="ECO:0000256" key="1">
    <source>
        <dbReference type="ARBA" id="ARBA00004251"/>
    </source>
</evidence>
<dbReference type="InterPro" id="IPR003598">
    <property type="entry name" value="Ig_sub2"/>
</dbReference>
<feature type="chain" id="PRO_5040376183" description="Ig-like domain-containing protein" evidence="14">
    <location>
        <begin position="38"/>
        <end position="265"/>
    </location>
</feature>
<keyword evidence="10" id="KW-0675">Receptor</keyword>
<dbReference type="Pfam" id="PF13895">
    <property type="entry name" value="Ig_2"/>
    <property type="match status" value="2"/>
</dbReference>
<keyword evidence="5 14" id="KW-0732">Signal</keyword>
<dbReference type="CDD" id="cd05753">
    <property type="entry name" value="Ig2_FcgammaR_like"/>
    <property type="match status" value="1"/>
</dbReference>
<dbReference type="SUPFAM" id="SSF48726">
    <property type="entry name" value="Immunoglobulin"/>
    <property type="match status" value="2"/>
</dbReference>
<dbReference type="GeneTree" id="ENSGT01050000244808"/>
<feature type="domain" description="Ig-like" evidence="15">
    <location>
        <begin position="32"/>
        <end position="114"/>
    </location>
</feature>
<dbReference type="GO" id="GO:0050766">
    <property type="term" value="P:positive regulation of phagocytosis"/>
    <property type="evidence" value="ECO:0007669"/>
    <property type="project" value="TreeGrafter"/>
</dbReference>
<comment type="subcellular location">
    <subcellularLocation>
        <location evidence="1">Cell membrane</location>
        <topology evidence="1">Single-pass type I membrane protein</topology>
    </subcellularLocation>
</comment>
<dbReference type="GO" id="GO:0009897">
    <property type="term" value="C:external side of plasma membrane"/>
    <property type="evidence" value="ECO:0007669"/>
    <property type="project" value="TreeGrafter"/>
</dbReference>
<evidence type="ECO:0000256" key="13">
    <source>
        <dbReference type="SAM" id="Phobius"/>
    </source>
</evidence>
<dbReference type="InterPro" id="IPR007110">
    <property type="entry name" value="Ig-like_dom"/>
</dbReference>
<dbReference type="GO" id="GO:0019770">
    <property type="term" value="F:IgG receptor activity"/>
    <property type="evidence" value="ECO:0007669"/>
    <property type="project" value="TreeGrafter"/>
</dbReference>
<dbReference type="Gene3D" id="2.60.40.10">
    <property type="entry name" value="Immunoglobulins"/>
    <property type="match status" value="2"/>
</dbReference>
<evidence type="ECO:0000256" key="4">
    <source>
        <dbReference type="ARBA" id="ARBA00022692"/>
    </source>
</evidence>